<protein>
    <recommendedName>
        <fullName evidence="4">mannan endo-1,4-beta-mannosidase</fullName>
        <ecNumber evidence="4">3.2.1.78</ecNumber>
    </recommendedName>
</protein>
<evidence type="ECO:0000259" key="10">
    <source>
        <dbReference type="Pfam" id="PF26410"/>
    </source>
</evidence>
<evidence type="ECO:0000256" key="2">
    <source>
        <dbReference type="ARBA" id="ARBA00004613"/>
    </source>
</evidence>
<keyword evidence="6 9" id="KW-0732">Signal</keyword>
<evidence type="ECO:0000313" key="12">
    <source>
        <dbReference type="Proteomes" id="UP001164929"/>
    </source>
</evidence>
<dbReference type="FunFam" id="3.20.20.80:FF:000012">
    <property type="entry name" value="Mannan endo-1,4-beta-mannosidase 6"/>
    <property type="match status" value="1"/>
</dbReference>
<dbReference type="AlphaFoldDB" id="A0AAD6RGJ2"/>
<dbReference type="GO" id="GO:0005576">
    <property type="term" value="C:extracellular region"/>
    <property type="evidence" value="ECO:0007669"/>
    <property type="project" value="UniProtKB-SubCell"/>
</dbReference>
<evidence type="ECO:0000256" key="6">
    <source>
        <dbReference type="ARBA" id="ARBA00022729"/>
    </source>
</evidence>
<dbReference type="InterPro" id="IPR001547">
    <property type="entry name" value="Glyco_hydro_5"/>
</dbReference>
<keyword evidence="8" id="KW-0326">Glycosidase</keyword>
<dbReference type="Gene3D" id="3.20.20.80">
    <property type="entry name" value="Glycosidases"/>
    <property type="match status" value="1"/>
</dbReference>
<dbReference type="InterPro" id="IPR017853">
    <property type="entry name" value="GH"/>
</dbReference>
<gene>
    <name evidence="11" type="ORF">NC653_006903</name>
</gene>
<feature type="signal peptide" evidence="9">
    <location>
        <begin position="1"/>
        <end position="25"/>
    </location>
</feature>
<dbReference type="PANTHER" id="PTHR31451">
    <property type="match status" value="1"/>
</dbReference>
<keyword evidence="5" id="KW-0964">Secreted</keyword>
<evidence type="ECO:0000256" key="8">
    <source>
        <dbReference type="ARBA" id="ARBA00023295"/>
    </source>
</evidence>
<comment type="subcellular location">
    <subcellularLocation>
        <location evidence="2">Secreted</location>
    </subcellularLocation>
</comment>
<comment type="caution">
    <text evidence="11">The sequence shown here is derived from an EMBL/GenBank/DDBJ whole genome shotgun (WGS) entry which is preliminary data.</text>
</comment>
<dbReference type="PANTHER" id="PTHR31451:SF39">
    <property type="entry name" value="MANNAN ENDO-1,4-BETA-MANNOSIDASE 1"/>
    <property type="match status" value="1"/>
</dbReference>
<dbReference type="InterPro" id="IPR045053">
    <property type="entry name" value="MAN-like"/>
</dbReference>
<dbReference type="GO" id="GO:0016985">
    <property type="term" value="F:mannan endo-1,4-beta-mannosidase activity"/>
    <property type="evidence" value="ECO:0007669"/>
    <property type="project" value="UniProtKB-EC"/>
</dbReference>
<dbReference type="EMBL" id="JAQIZT010000002">
    <property type="protein sequence ID" value="KAJ7008020.1"/>
    <property type="molecule type" value="Genomic_DNA"/>
</dbReference>
<evidence type="ECO:0000256" key="5">
    <source>
        <dbReference type="ARBA" id="ARBA00022525"/>
    </source>
</evidence>
<evidence type="ECO:0000256" key="3">
    <source>
        <dbReference type="ARBA" id="ARBA00005641"/>
    </source>
</evidence>
<dbReference type="Pfam" id="PF26410">
    <property type="entry name" value="GH5_mannosidase"/>
    <property type="match status" value="1"/>
</dbReference>
<reference evidence="11" key="1">
    <citation type="journal article" date="2023" name="Mol. Ecol. Resour.">
        <title>Chromosome-level genome assembly of a triploid poplar Populus alba 'Berolinensis'.</title>
        <authorList>
            <person name="Chen S."/>
            <person name="Yu Y."/>
            <person name="Wang X."/>
            <person name="Wang S."/>
            <person name="Zhang T."/>
            <person name="Zhou Y."/>
            <person name="He R."/>
            <person name="Meng N."/>
            <person name="Wang Y."/>
            <person name="Liu W."/>
            <person name="Liu Z."/>
            <person name="Liu J."/>
            <person name="Guo Q."/>
            <person name="Huang H."/>
            <person name="Sederoff R.R."/>
            <person name="Wang G."/>
            <person name="Qu G."/>
            <person name="Chen S."/>
        </authorList>
    </citation>
    <scope>NUCLEOTIDE SEQUENCE</scope>
    <source>
        <strain evidence="11">SC-2020</strain>
    </source>
</reference>
<comment type="similarity">
    <text evidence="3">Belongs to the glycosyl hydrolase 5 (cellulase A) family.</text>
</comment>
<dbReference type="GO" id="GO:0000272">
    <property type="term" value="P:polysaccharide catabolic process"/>
    <property type="evidence" value="ECO:0007669"/>
    <property type="project" value="InterPro"/>
</dbReference>
<dbReference type="SUPFAM" id="SSF51445">
    <property type="entry name" value="(Trans)glycosidases"/>
    <property type="match status" value="1"/>
</dbReference>
<organism evidence="11 12">
    <name type="scientific">Populus alba x Populus x berolinensis</name>
    <dbReference type="NCBI Taxonomy" id="444605"/>
    <lineage>
        <taxon>Eukaryota</taxon>
        <taxon>Viridiplantae</taxon>
        <taxon>Streptophyta</taxon>
        <taxon>Embryophyta</taxon>
        <taxon>Tracheophyta</taxon>
        <taxon>Spermatophyta</taxon>
        <taxon>Magnoliopsida</taxon>
        <taxon>eudicotyledons</taxon>
        <taxon>Gunneridae</taxon>
        <taxon>Pentapetalae</taxon>
        <taxon>rosids</taxon>
        <taxon>fabids</taxon>
        <taxon>Malpighiales</taxon>
        <taxon>Salicaceae</taxon>
        <taxon>Saliceae</taxon>
        <taxon>Populus</taxon>
    </lineage>
</organism>
<dbReference type="Proteomes" id="UP001164929">
    <property type="component" value="Chromosome 2"/>
</dbReference>
<keyword evidence="12" id="KW-1185">Reference proteome</keyword>
<feature type="chain" id="PRO_5042022028" description="mannan endo-1,4-beta-mannosidase" evidence="9">
    <location>
        <begin position="26"/>
        <end position="431"/>
    </location>
</feature>
<evidence type="ECO:0000256" key="9">
    <source>
        <dbReference type="SAM" id="SignalP"/>
    </source>
</evidence>
<dbReference type="EC" id="3.2.1.78" evidence="4"/>
<keyword evidence="7" id="KW-0378">Hydrolase</keyword>
<evidence type="ECO:0000256" key="1">
    <source>
        <dbReference type="ARBA" id="ARBA00001678"/>
    </source>
</evidence>
<feature type="domain" description="Glycoside hydrolase family 5" evidence="10">
    <location>
        <begin position="36"/>
        <end position="366"/>
    </location>
</feature>
<sequence length="431" mass="49247">MRWLNSFFSMALLVIFHHGQYCCQADQSSPTHHCVFAKTNGTHFVVNNKALYLNGFNAFWMMYMSSDPSTRSKVTSAFQQASEYGMNIARTWAFSDGGNDKPLQISPGIYNEDMFKGLDFVVSEARKYGIYLILSLVNNFKDYGGRSQYVEWARERDQQLSDDDEFYTNSVVKEYYKNHVEAVLTRINSITGVAYKDDPTIFAWELINEPRSNDTSGKLIQEWVNEMAAHVKSIDNYHLLQIGLEGFYGDSKKASNPGSYLFGTDFISNNQIPQIDFATIHLYPEQWLQNSSEDEQASFVDRWIQAHVQDSSSVLRKPLVIGEFGKSSKLPGNSLQKRDTYFVKIYSDIYDSVRRGGPFTGGLFWQLMAEGMESWGDGYEVVLEESPSTANIIDLQSRKLQSLTYDLNVIRLKYLLKKCAETIGHKMPYAL</sequence>
<evidence type="ECO:0000256" key="7">
    <source>
        <dbReference type="ARBA" id="ARBA00022801"/>
    </source>
</evidence>
<evidence type="ECO:0000313" key="11">
    <source>
        <dbReference type="EMBL" id="KAJ7008020.1"/>
    </source>
</evidence>
<evidence type="ECO:0000256" key="4">
    <source>
        <dbReference type="ARBA" id="ARBA00012706"/>
    </source>
</evidence>
<comment type="catalytic activity">
    <reaction evidence="1">
        <text>Random hydrolysis of (1-&gt;4)-beta-D-mannosidic linkages in mannans, galactomannans and glucomannans.</text>
        <dbReference type="EC" id="3.2.1.78"/>
    </reaction>
</comment>
<accession>A0AAD6RGJ2</accession>
<proteinExistence type="inferred from homology"/>
<name>A0AAD6RGJ2_9ROSI</name>